<sequence length="72" mass="7875">MRLIFQVLDSSDLAGPEMQHPTADYMGIAEPGRKADVHARSPEASKGPTLTKQAPPRIKSCPRRLCRFATGI</sequence>
<evidence type="ECO:0000256" key="1">
    <source>
        <dbReference type="SAM" id="MobiDB-lite"/>
    </source>
</evidence>
<protein>
    <submittedName>
        <fullName evidence="2">Uncharacterized protein</fullName>
    </submittedName>
</protein>
<keyword evidence="3" id="KW-1185">Reference proteome</keyword>
<feature type="compositionally biased region" description="Basic and acidic residues" evidence="1">
    <location>
        <begin position="34"/>
        <end position="43"/>
    </location>
</feature>
<gene>
    <name evidence="2" type="ORF">AS026_09005</name>
</gene>
<dbReference type="EMBL" id="LNCD01000085">
    <property type="protein sequence ID" value="KWV50342.1"/>
    <property type="molecule type" value="Genomic_DNA"/>
</dbReference>
<dbReference type="AlphaFoldDB" id="A0A120FK99"/>
<accession>A0A120FK99</accession>
<evidence type="ECO:0000313" key="2">
    <source>
        <dbReference type="EMBL" id="KWV50342.1"/>
    </source>
</evidence>
<proteinExistence type="predicted"/>
<organism evidence="2 3">
    <name type="scientific">Rhizobium altiplani</name>
    <dbReference type="NCBI Taxonomy" id="1864509"/>
    <lineage>
        <taxon>Bacteria</taxon>
        <taxon>Pseudomonadati</taxon>
        <taxon>Pseudomonadota</taxon>
        <taxon>Alphaproteobacteria</taxon>
        <taxon>Hyphomicrobiales</taxon>
        <taxon>Rhizobiaceae</taxon>
        <taxon>Rhizobium/Agrobacterium group</taxon>
        <taxon>Rhizobium</taxon>
    </lineage>
</organism>
<evidence type="ECO:0000313" key="3">
    <source>
        <dbReference type="Proteomes" id="UP000068164"/>
    </source>
</evidence>
<dbReference type="Proteomes" id="UP000068164">
    <property type="component" value="Unassembled WGS sequence"/>
</dbReference>
<comment type="caution">
    <text evidence="2">The sequence shown here is derived from an EMBL/GenBank/DDBJ whole genome shotgun (WGS) entry which is preliminary data.</text>
</comment>
<reference evidence="2 3" key="1">
    <citation type="submission" date="2015-11" db="EMBL/GenBank/DDBJ databases">
        <title>Draft Genome Sequence of the Strain BR 10423 (Rhizobium sp.) isolated from nodules of Mimosa pudica.</title>
        <authorList>
            <person name="Barauna A.C."/>
            <person name="Zilli J.E."/>
            <person name="Simoes-Araujo J.L."/>
            <person name="Reis V.M."/>
            <person name="James E.K."/>
            <person name="Reis F.B.Jr."/>
            <person name="Rouws L.F."/>
            <person name="Passos S.R."/>
            <person name="Gois S.R."/>
        </authorList>
    </citation>
    <scope>NUCLEOTIDE SEQUENCE [LARGE SCALE GENOMIC DNA]</scope>
    <source>
        <strain evidence="2 3">BR10423</strain>
    </source>
</reference>
<name>A0A120FK99_9HYPH</name>
<feature type="region of interest" description="Disordered" evidence="1">
    <location>
        <begin position="34"/>
        <end position="56"/>
    </location>
</feature>